<dbReference type="Proteomes" id="UP000189295">
    <property type="component" value="Unassembled WGS sequence"/>
</dbReference>
<comment type="caution">
    <text evidence="2">The sequence shown here is derived from an EMBL/GenBank/DDBJ whole genome shotgun (WGS) entry which is preliminary data.</text>
</comment>
<keyword evidence="1" id="KW-1133">Transmembrane helix</keyword>
<dbReference type="OrthoDB" id="7069392at2"/>
<organism evidence="2 3">
    <name type="scientific">Pseudomonas cedrina subsp. cedrina</name>
    <dbReference type="NCBI Taxonomy" id="76762"/>
    <lineage>
        <taxon>Bacteria</taxon>
        <taxon>Pseudomonadati</taxon>
        <taxon>Pseudomonadota</taxon>
        <taxon>Gammaproteobacteria</taxon>
        <taxon>Pseudomonadales</taxon>
        <taxon>Pseudomonadaceae</taxon>
        <taxon>Pseudomonas</taxon>
    </lineage>
</organism>
<keyword evidence="1" id="KW-0472">Membrane</keyword>
<proteinExistence type="predicted"/>
<evidence type="ECO:0000313" key="3">
    <source>
        <dbReference type="Proteomes" id="UP000189295"/>
    </source>
</evidence>
<evidence type="ECO:0000313" key="2">
    <source>
        <dbReference type="EMBL" id="ONH50934.1"/>
    </source>
</evidence>
<gene>
    <name evidence="2" type="ORF">BLL36_23785</name>
</gene>
<accession>A0A1V2K0I3</accession>
<protein>
    <submittedName>
        <fullName evidence="2">Uncharacterized protein</fullName>
    </submittedName>
</protein>
<feature type="transmembrane region" description="Helical" evidence="1">
    <location>
        <begin position="103"/>
        <end position="122"/>
    </location>
</feature>
<dbReference type="AlphaFoldDB" id="A0A1V2K0I3"/>
<name>A0A1V2K0I3_PSECE</name>
<reference evidence="2 3" key="1">
    <citation type="submission" date="2016-10" db="EMBL/GenBank/DDBJ databases">
        <title>Pseudomonas lactis sp. nov. and Pseudomonas paralactis sp. nov., isolated from bovine raw milk.</title>
        <authorList>
            <person name="Von Neubeck M."/>
            <person name="Huptas C."/>
            <person name="Glueck C."/>
            <person name="Krewinkel M."/>
            <person name="Stoeckel M."/>
            <person name="Stressler T."/>
            <person name="Fischer L."/>
            <person name="Hinrichs J."/>
            <person name="Scherer S."/>
            <person name="Wenning M."/>
        </authorList>
    </citation>
    <scope>NUCLEOTIDE SEQUENCE [LARGE SCALE GENOMIC DNA]</scope>
    <source>
        <strain evidence="2 3">DSM 17516</strain>
    </source>
</reference>
<evidence type="ECO:0000256" key="1">
    <source>
        <dbReference type="SAM" id="Phobius"/>
    </source>
</evidence>
<keyword evidence="1" id="KW-0812">Transmembrane</keyword>
<feature type="transmembrane region" description="Helical" evidence="1">
    <location>
        <begin position="12"/>
        <end position="32"/>
    </location>
</feature>
<sequence length="148" mass="16153">MYALLSDSFWWISVVIVGLAINLVSSYAKPLIDAGFGAASKKWKSSNDAKKAKEQEVIHQLSKSEYERSRLVQSANYAQIRALSFQMTAVMGMYMTITAGVELGLIFLASAVFTITCLVLALSQLMSAQKQKGYADEGDKLAKNSSVV</sequence>
<dbReference type="RefSeq" id="WP_076954150.1">
    <property type="nucleotide sequence ID" value="NZ_MNPW01000013.1"/>
</dbReference>
<dbReference type="EMBL" id="MNPW01000013">
    <property type="protein sequence ID" value="ONH50934.1"/>
    <property type="molecule type" value="Genomic_DNA"/>
</dbReference>